<dbReference type="PANTHER" id="PTHR32060">
    <property type="entry name" value="TAIL-SPECIFIC PROTEASE"/>
    <property type="match status" value="1"/>
</dbReference>
<sequence length="403" mass="43206">MFFPQSFVYCVSTIMTGARAPPHLRTSMKLNLLALAALSLAGSHAAAATPGETCVQDLRAIAPFLLENDTGARQHLEQKGQAYFDLALATATTAAASAADGKACDAILENYARTWRKGHLHVKPGSALDIAKPAPARPATPGQAAPSKAPALQILSDSTVLLTLPSFHGSYRAAVASLLDTHRAALAARPNWILDVRRNGGGSDSTYAPLLSWISSDEIVTMGAEWLATPANIDGQEKVCALLAPGDQACAAFASQAVAQMRSVKPGQYAPQQSSGTVIYTRVDTPEPRRPARVAVLVDRDCASSCEEFLLAARQSFHVKLIGRNSYGALDYSNMRLHILPSGQRHLQYATSRSARLPQLQVDLGGIMPDIYLPPPKDEAERAEEVLRVQRWLEGGTLRPNNI</sequence>
<evidence type="ECO:0000313" key="3">
    <source>
        <dbReference type="EMBL" id="TNC75619.1"/>
    </source>
</evidence>
<name>A0A5C4NTA4_9BURK</name>
<dbReference type="InterPro" id="IPR029045">
    <property type="entry name" value="ClpP/crotonase-like_dom_sf"/>
</dbReference>
<reference evidence="3 4" key="1">
    <citation type="submission" date="2019-06" db="EMBL/GenBank/DDBJ databases">
        <title>Genome sequence of Janthinobacterium lividum UCD_MED1.</title>
        <authorList>
            <person name="De Leon M.E."/>
            <person name="Jospin G."/>
        </authorList>
    </citation>
    <scope>NUCLEOTIDE SEQUENCE [LARGE SCALE GENOMIC DNA]</scope>
    <source>
        <strain evidence="3 4">UCD_MED1</strain>
    </source>
</reference>
<feature type="chain" id="PRO_5022956793" description="Tail specific protease domain-containing protein" evidence="1">
    <location>
        <begin position="48"/>
        <end position="403"/>
    </location>
</feature>
<dbReference type="GO" id="GO:0008236">
    <property type="term" value="F:serine-type peptidase activity"/>
    <property type="evidence" value="ECO:0007669"/>
    <property type="project" value="InterPro"/>
</dbReference>
<feature type="domain" description="Tail specific protease" evidence="2">
    <location>
        <begin position="161"/>
        <end position="372"/>
    </location>
</feature>
<dbReference type="Proteomes" id="UP000305681">
    <property type="component" value="Unassembled WGS sequence"/>
</dbReference>
<accession>A0A5C4NTA4</accession>
<dbReference type="GO" id="GO:0007165">
    <property type="term" value="P:signal transduction"/>
    <property type="evidence" value="ECO:0007669"/>
    <property type="project" value="TreeGrafter"/>
</dbReference>
<keyword evidence="1" id="KW-0732">Signal</keyword>
<dbReference type="GO" id="GO:0030288">
    <property type="term" value="C:outer membrane-bounded periplasmic space"/>
    <property type="evidence" value="ECO:0007669"/>
    <property type="project" value="TreeGrafter"/>
</dbReference>
<dbReference type="AlphaFoldDB" id="A0A5C4NTA4"/>
<dbReference type="PANTHER" id="PTHR32060:SF30">
    <property type="entry name" value="CARBOXY-TERMINAL PROCESSING PROTEASE CTPA"/>
    <property type="match status" value="1"/>
</dbReference>
<evidence type="ECO:0000256" key="1">
    <source>
        <dbReference type="SAM" id="SignalP"/>
    </source>
</evidence>
<dbReference type="EMBL" id="VDGE01000007">
    <property type="protein sequence ID" value="TNC75619.1"/>
    <property type="molecule type" value="Genomic_DNA"/>
</dbReference>
<dbReference type="Gene3D" id="3.90.226.10">
    <property type="entry name" value="2-enoyl-CoA Hydratase, Chain A, domain 1"/>
    <property type="match status" value="1"/>
</dbReference>
<feature type="signal peptide" evidence="1">
    <location>
        <begin position="1"/>
        <end position="47"/>
    </location>
</feature>
<evidence type="ECO:0000259" key="2">
    <source>
        <dbReference type="Pfam" id="PF03572"/>
    </source>
</evidence>
<dbReference type="GO" id="GO:0004175">
    <property type="term" value="F:endopeptidase activity"/>
    <property type="evidence" value="ECO:0007669"/>
    <property type="project" value="TreeGrafter"/>
</dbReference>
<comment type="caution">
    <text evidence="3">The sequence shown here is derived from an EMBL/GenBank/DDBJ whole genome shotgun (WGS) entry which is preliminary data.</text>
</comment>
<evidence type="ECO:0000313" key="4">
    <source>
        <dbReference type="Proteomes" id="UP000305681"/>
    </source>
</evidence>
<gene>
    <name evidence="3" type="ORF">FHI69_18535</name>
</gene>
<dbReference type="GO" id="GO:0006508">
    <property type="term" value="P:proteolysis"/>
    <property type="evidence" value="ECO:0007669"/>
    <property type="project" value="InterPro"/>
</dbReference>
<proteinExistence type="predicted"/>
<dbReference type="InterPro" id="IPR005151">
    <property type="entry name" value="Tail-specific_protease"/>
</dbReference>
<organism evidence="3 4">
    <name type="scientific">Janthinobacterium lividum</name>
    <dbReference type="NCBI Taxonomy" id="29581"/>
    <lineage>
        <taxon>Bacteria</taxon>
        <taxon>Pseudomonadati</taxon>
        <taxon>Pseudomonadota</taxon>
        <taxon>Betaproteobacteria</taxon>
        <taxon>Burkholderiales</taxon>
        <taxon>Oxalobacteraceae</taxon>
        <taxon>Janthinobacterium</taxon>
    </lineage>
</organism>
<dbReference type="Pfam" id="PF03572">
    <property type="entry name" value="Peptidase_S41"/>
    <property type="match status" value="1"/>
</dbReference>
<dbReference type="SUPFAM" id="SSF52096">
    <property type="entry name" value="ClpP/crotonase"/>
    <property type="match status" value="1"/>
</dbReference>
<protein>
    <recommendedName>
        <fullName evidence="2">Tail specific protease domain-containing protein</fullName>
    </recommendedName>
</protein>